<sequence>MGQPVVLVHGSRTSRTMWRRQVAALEAAGHRPLAIDLPGHGSRRGESFTVDRALHVIDGAVDELGGSALVVGLSLGGYLGIGYAGRHPTKVRGLVAASCSTDPDTWLTDAWLTVARWIGRRGDSGAALNQRMVDLFLQEDAARDVAAGGFALDVMGDMLTGMRATRPLDDLARIPCPVWIVNGRWDHFRAQERTFVRAAPDGRLVVIRDATHLVSLVKPVAFTRVVLEAADEVGRAEA</sequence>
<dbReference type="InterPro" id="IPR000073">
    <property type="entry name" value="AB_hydrolase_1"/>
</dbReference>
<dbReference type="InterPro" id="IPR029058">
    <property type="entry name" value="AB_hydrolase_fold"/>
</dbReference>
<name>A0A0A0C580_9CELL</name>
<accession>A0A0A0C580</accession>
<dbReference type="GO" id="GO:0016787">
    <property type="term" value="F:hydrolase activity"/>
    <property type="evidence" value="ECO:0007669"/>
    <property type="project" value="UniProtKB-KW"/>
</dbReference>
<dbReference type="Proteomes" id="UP000054314">
    <property type="component" value="Unassembled WGS sequence"/>
</dbReference>
<evidence type="ECO:0000313" key="2">
    <source>
        <dbReference type="EMBL" id="KGM14534.1"/>
    </source>
</evidence>
<gene>
    <name evidence="2" type="ORF">N869_05185</name>
</gene>
<organism evidence="2 3">
    <name type="scientific">Cellulomonas bogoriensis 69B4 = DSM 16987</name>
    <dbReference type="NCBI Taxonomy" id="1386082"/>
    <lineage>
        <taxon>Bacteria</taxon>
        <taxon>Bacillati</taxon>
        <taxon>Actinomycetota</taxon>
        <taxon>Actinomycetes</taxon>
        <taxon>Micrococcales</taxon>
        <taxon>Cellulomonadaceae</taxon>
        <taxon>Cellulomonas</taxon>
    </lineage>
</organism>
<dbReference type="SUPFAM" id="SSF53474">
    <property type="entry name" value="alpha/beta-Hydrolases"/>
    <property type="match status" value="1"/>
</dbReference>
<evidence type="ECO:0000313" key="3">
    <source>
        <dbReference type="Proteomes" id="UP000054314"/>
    </source>
</evidence>
<dbReference type="EMBL" id="AXCZ01000001">
    <property type="protein sequence ID" value="KGM14534.1"/>
    <property type="molecule type" value="Genomic_DNA"/>
</dbReference>
<dbReference type="AlphaFoldDB" id="A0A0A0C580"/>
<evidence type="ECO:0000259" key="1">
    <source>
        <dbReference type="Pfam" id="PF12697"/>
    </source>
</evidence>
<comment type="caution">
    <text evidence="2">The sequence shown here is derived from an EMBL/GenBank/DDBJ whole genome shotgun (WGS) entry which is preliminary data.</text>
</comment>
<dbReference type="PRINTS" id="PR00111">
    <property type="entry name" value="ABHYDROLASE"/>
</dbReference>
<proteinExistence type="predicted"/>
<dbReference type="PANTHER" id="PTHR43798">
    <property type="entry name" value="MONOACYLGLYCEROL LIPASE"/>
    <property type="match status" value="1"/>
</dbReference>
<dbReference type="InterPro" id="IPR050266">
    <property type="entry name" value="AB_hydrolase_sf"/>
</dbReference>
<dbReference type="Pfam" id="PF12697">
    <property type="entry name" value="Abhydrolase_6"/>
    <property type="match status" value="1"/>
</dbReference>
<dbReference type="OrthoDB" id="5495375at2"/>
<keyword evidence="2" id="KW-0378">Hydrolase</keyword>
<feature type="domain" description="AB hydrolase-1" evidence="1">
    <location>
        <begin position="5"/>
        <end position="221"/>
    </location>
</feature>
<reference evidence="2 3" key="1">
    <citation type="submission" date="2013-08" db="EMBL/GenBank/DDBJ databases">
        <title>Genome sequencing of Cellulomonas bogoriensis 69B4.</title>
        <authorList>
            <person name="Chen F."/>
            <person name="Li Y."/>
            <person name="Wang G."/>
        </authorList>
    </citation>
    <scope>NUCLEOTIDE SEQUENCE [LARGE SCALE GENOMIC DNA]</scope>
    <source>
        <strain evidence="2 3">69B4</strain>
    </source>
</reference>
<keyword evidence="3" id="KW-1185">Reference proteome</keyword>
<protein>
    <submittedName>
        <fullName evidence="2">Alpha/beta hydrolase</fullName>
    </submittedName>
</protein>
<dbReference type="Gene3D" id="3.40.50.1820">
    <property type="entry name" value="alpha/beta hydrolase"/>
    <property type="match status" value="1"/>
</dbReference>